<dbReference type="EMBL" id="JAUEPN010000007">
    <property type="protein sequence ID" value="KAK3292777.1"/>
    <property type="molecule type" value="Genomic_DNA"/>
</dbReference>
<proteinExistence type="predicted"/>
<name>A0AAE0HA35_9PEZI</name>
<reference evidence="2" key="2">
    <citation type="submission" date="2023-06" db="EMBL/GenBank/DDBJ databases">
        <authorList>
            <consortium name="Lawrence Berkeley National Laboratory"/>
            <person name="Haridas S."/>
            <person name="Hensen N."/>
            <person name="Bonometti L."/>
            <person name="Westerberg I."/>
            <person name="Brannstrom I.O."/>
            <person name="Guillou S."/>
            <person name="Cros-Aarteil S."/>
            <person name="Calhoun S."/>
            <person name="Kuo A."/>
            <person name="Mondo S."/>
            <person name="Pangilinan J."/>
            <person name="Riley R."/>
            <person name="Labutti K."/>
            <person name="Andreopoulos B."/>
            <person name="Lipzen A."/>
            <person name="Chen C."/>
            <person name="Yanf M."/>
            <person name="Daum C."/>
            <person name="Ng V."/>
            <person name="Clum A."/>
            <person name="Steindorff A."/>
            <person name="Ohm R."/>
            <person name="Martin F."/>
            <person name="Silar P."/>
            <person name="Natvig D."/>
            <person name="Lalanne C."/>
            <person name="Gautier V."/>
            <person name="Ament-Velasquez S.L."/>
            <person name="Kruys A."/>
            <person name="Hutchinson M.I."/>
            <person name="Powell A.J."/>
            <person name="Barry K."/>
            <person name="Miller A.N."/>
            <person name="Grigoriev I.V."/>
            <person name="Debuchy R."/>
            <person name="Gladieux P."/>
            <person name="Thoren M.H."/>
            <person name="Johannesson H."/>
        </authorList>
    </citation>
    <scope>NUCLEOTIDE SEQUENCE</scope>
    <source>
        <strain evidence="2">CBS 168.71</strain>
    </source>
</reference>
<dbReference type="AlphaFoldDB" id="A0AAE0HA35"/>
<keyword evidence="1" id="KW-1133">Transmembrane helix</keyword>
<gene>
    <name evidence="2" type="ORF">B0H64DRAFT_445685</name>
</gene>
<organism evidence="2 3">
    <name type="scientific">Chaetomium fimeti</name>
    <dbReference type="NCBI Taxonomy" id="1854472"/>
    <lineage>
        <taxon>Eukaryota</taxon>
        <taxon>Fungi</taxon>
        <taxon>Dikarya</taxon>
        <taxon>Ascomycota</taxon>
        <taxon>Pezizomycotina</taxon>
        <taxon>Sordariomycetes</taxon>
        <taxon>Sordariomycetidae</taxon>
        <taxon>Sordariales</taxon>
        <taxon>Chaetomiaceae</taxon>
        <taxon>Chaetomium</taxon>
    </lineage>
</organism>
<evidence type="ECO:0000313" key="2">
    <source>
        <dbReference type="EMBL" id="KAK3292777.1"/>
    </source>
</evidence>
<feature type="transmembrane region" description="Helical" evidence="1">
    <location>
        <begin position="27"/>
        <end position="60"/>
    </location>
</feature>
<dbReference type="RefSeq" id="XP_062656291.1">
    <property type="nucleotide sequence ID" value="XM_062806860.1"/>
</dbReference>
<comment type="caution">
    <text evidence="2">The sequence shown here is derived from an EMBL/GenBank/DDBJ whole genome shotgun (WGS) entry which is preliminary data.</text>
</comment>
<evidence type="ECO:0000256" key="1">
    <source>
        <dbReference type="SAM" id="Phobius"/>
    </source>
</evidence>
<keyword evidence="3" id="KW-1185">Reference proteome</keyword>
<protein>
    <submittedName>
        <fullName evidence="2">Uncharacterized protein</fullName>
    </submittedName>
</protein>
<dbReference type="Proteomes" id="UP001278766">
    <property type="component" value="Unassembled WGS sequence"/>
</dbReference>
<keyword evidence="1" id="KW-0472">Membrane</keyword>
<keyword evidence="1" id="KW-0812">Transmembrane</keyword>
<sequence length="97" mass="11048">MTDYASEPTSWYLWLTELSIIPQEYRYIISIISSLFLTLALTPIVPIVVLVIYDLILWFWRLAVANWRARFAPRIEIAPAEPPTPPINGTAASWSVG</sequence>
<dbReference type="GeneID" id="87843808"/>
<accession>A0AAE0HA35</accession>
<evidence type="ECO:0000313" key="3">
    <source>
        <dbReference type="Proteomes" id="UP001278766"/>
    </source>
</evidence>
<reference evidence="2" key="1">
    <citation type="journal article" date="2023" name="Mol. Phylogenet. Evol.">
        <title>Genome-scale phylogeny and comparative genomics of the fungal order Sordariales.</title>
        <authorList>
            <person name="Hensen N."/>
            <person name="Bonometti L."/>
            <person name="Westerberg I."/>
            <person name="Brannstrom I.O."/>
            <person name="Guillou S."/>
            <person name="Cros-Aarteil S."/>
            <person name="Calhoun S."/>
            <person name="Haridas S."/>
            <person name="Kuo A."/>
            <person name="Mondo S."/>
            <person name="Pangilinan J."/>
            <person name="Riley R."/>
            <person name="LaButti K."/>
            <person name="Andreopoulos B."/>
            <person name="Lipzen A."/>
            <person name="Chen C."/>
            <person name="Yan M."/>
            <person name="Daum C."/>
            <person name="Ng V."/>
            <person name="Clum A."/>
            <person name="Steindorff A."/>
            <person name="Ohm R.A."/>
            <person name="Martin F."/>
            <person name="Silar P."/>
            <person name="Natvig D.O."/>
            <person name="Lalanne C."/>
            <person name="Gautier V."/>
            <person name="Ament-Velasquez S.L."/>
            <person name="Kruys A."/>
            <person name="Hutchinson M.I."/>
            <person name="Powell A.J."/>
            <person name="Barry K."/>
            <person name="Miller A.N."/>
            <person name="Grigoriev I.V."/>
            <person name="Debuchy R."/>
            <person name="Gladieux P."/>
            <person name="Hiltunen Thoren M."/>
            <person name="Johannesson H."/>
        </authorList>
    </citation>
    <scope>NUCLEOTIDE SEQUENCE</scope>
    <source>
        <strain evidence="2">CBS 168.71</strain>
    </source>
</reference>